<evidence type="ECO:0000259" key="2">
    <source>
        <dbReference type="PROSITE" id="PS50240"/>
    </source>
</evidence>
<dbReference type="Proteomes" id="UP000821866">
    <property type="component" value="Chromosome 4"/>
</dbReference>
<comment type="caution">
    <text evidence="3">The sequence shown here is derived from an EMBL/GenBank/DDBJ whole genome shotgun (WGS) entry which is preliminary data.</text>
</comment>
<keyword evidence="1" id="KW-1015">Disulfide bond</keyword>
<dbReference type="AlphaFoldDB" id="A0A9J6E0I2"/>
<dbReference type="GO" id="GO:0004252">
    <property type="term" value="F:serine-type endopeptidase activity"/>
    <property type="evidence" value="ECO:0007669"/>
    <property type="project" value="InterPro"/>
</dbReference>
<sequence length="137" mass="15311">MAVVPCGTPVHLPNRDSEDRVVGGTEATPYSWPWQVSLGNPEYEGIGHFCGGALISSQWVLTAAHCVTNDDRRLQERVCSITANTMVHERKKNGGTLWLLRWKKCCNASGYRCGRRIARAFVFSLALFPFRPLYPVS</sequence>
<accession>A0A9J6E0I2</accession>
<feature type="domain" description="Peptidase S1" evidence="2">
    <location>
        <begin position="21"/>
        <end position="69"/>
    </location>
</feature>
<name>A0A9J6E0I2_RHIMP</name>
<evidence type="ECO:0000256" key="1">
    <source>
        <dbReference type="ARBA" id="ARBA00023157"/>
    </source>
</evidence>
<dbReference type="GO" id="GO:0006508">
    <property type="term" value="P:proteolysis"/>
    <property type="evidence" value="ECO:0007669"/>
    <property type="project" value="InterPro"/>
</dbReference>
<dbReference type="PANTHER" id="PTHR24252:SF7">
    <property type="entry name" value="HYALIN"/>
    <property type="match status" value="1"/>
</dbReference>
<evidence type="ECO:0000313" key="3">
    <source>
        <dbReference type="EMBL" id="KAH8027987.1"/>
    </source>
</evidence>
<dbReference type="EMBL" id="JABSTU010000006">
    <property type="protein sequence ID" value="KAH8027987.1"/>
    <property type="molecule type" value="Genomic_DNA"/>
</dbReference>
<dbReference type="PANTHER" id="PTHR24252">
    <property type="entry name" value="ACROSIN-RELATED"/>
    <property type="match status" value="1"/>
</dbReference>
<organism evidence="3 4">
    <name type="scientific">Rhipicephalus microplus</name>
    <name type="common">Cattle tick</name>
    <name type="synonym">Boophilus microplus</name>
    <dbReference type="NCBI Taxonomy" id="6941"/>
    <lineage>
        <taxon>Eukaryota</taxon>
        <taxon>Metazoa</taxon>
        <taxon>Ecdysozoa</taxon>
        <taxon>Arthropoda</taxon>
        <taxon>Chelicerata</taxon>
        <taxon>Arachnida</taxon>
        <taxon>Acari</taxon>
        <taxon>Parasitiformes</taxon>
        <taxon>Ixodida</taxon>
        <taxon>Ixodoidea</taxon>
        <taxon>Ixodidae</taxon>
        <taxon>Rhipicephalinae</taxon>
        <taxon>Rhipicephalus</taxon>
        <taxon>Boophilus</taxon>
    </lineage>
</organism>
<dbReference type="InterPro" id="IPR018114">
    <property type="entry name" value="TRYPSIN_HIS"/>
</dbReference>
<proteinExistence type="predicted"/>
<dbReference type="Pfam" id="PF00089">
    <property type="entry name" value="Trypsin"/>
    <property type="match status" value="1"/>
</dbReference>
<dbReference type="SUPFAM" id="SSF50494">
    <property type="entry name" value="Trypsin-like serine proteases"/>
    <property type="match status" value="1"/>
</dbReference>
<gene>
    <name evidence="3" type="ORF">HPB51_012257</name>
</gene>
<dbReference type="PROSITE" id="PS00134">
    <property type="entry name" value="TRYPSIN_HIS"/>
    <property type="match status" value="1"/>
</dbReference>
<reference evidence="3" key="2">
    <citation type="submission" date="2021-09" db="EMBL/GenBank/DDBJ databases">
        <authorList>
            <person name="Jia N."/>
            <person name="Wang J."/>
            <person name="Shi W."/>
            <person name="Du L."/>
            <person name="Sun Y."/>
            <person name="Zhan W."/>
            <person name="Jiang J."/>
            <person name="Wang Q."/>
            <person name="Zhang B."/>
            <person name="Ji P."/>
            <person name="Sakyi L.B."/>
            <person name="Cui X."/>
            <person name="Yuan T."/>
            <person name="Jiang B."/>
            <person name="Yang W."/>
            <person name="Lam T.T.-Y."/>
            <person name="Chang Q."/>
            <person name="Ding S."/>
            <person name="Wang X."/>
            <person name="Zhu J."/>
            <person name="Ruan X."/>
            <person name="Zhao L."/>
            <person name="Wei J."/>
            <person name="Que T."/>
            <person name="Du C."/>
            <person name="Cheng J."/>
            <person name="Dai P."/>
            <person name="Han X."/>
            <person name="Huang E."/>
            <person name="Gao Y."/>
            <person name="Liu J."/>
            <person name="Shao H."/>
            <person name="Ye R."/>
            <person name="Li L."/>
            <person name="Wei W."/>
            <person name="Wang X."/>
            <person name="Wang C."/>
            <person name="Huo Q."/>
            <person name="Li W."/>
            <person name="Guo W."/>
            <person name="Chen H."/>
            <person name="Chen S."/>
            <person name="Zhou L."/>
            <person name="Zhou L."/>
            <person name="Ni X."/>
            <person name="Tian J."/>
            <person name="Zhou Y."/>
            <person name="Sheng Y."/>
            <person name="Liu T."/>
            <person name="Pan Y."/>
            <person name="Xia L."/>
            <person name="Li J."/>
            <person name="Zhao F."/>
            <person name="Cao W."/>
        </authorList>
    </citation>
    <scope>NUCLEOTIDE SEQUENCE</scope>
    <source>
        <strain evidence="3">Rmic-2018</strain>
        <tissue evidence="3">Larvae</tissue>
    </source>
</reference>
<dbReference type="InterPro" id="IPR043504">
    <property type="entry name" value="Peptidase_S1_PA_chymotrypsin"/>
</dbReference>
<evidence type="ECO:0000313" key="4">
    <source>
        <dbReference type="Proteomes" id="UP000821866"/>
    </source>
</evidence>
<dbReference type="InterPro" id="IPR001254">
    <property type="entry name" value="Trypsin_dom"/>
</dbReference>
<dbReference type="PROSITE" id="PS50240">
    <property type="entry name" value="TRYPSIN_DOM"/>
    <property type="match status" value="1"/>
</dbReference>
<dbReference type="Gene3D" id="2.40.10.10">
    <property type="entry name" value="Trypsin-like serine proteases"/>
    <property type="match status" value="1"/>
</dbReference>
<keyword evidence="4" id="KW-1185">Reference proteome</keyword>
<protein>
    <recommendedName>
        <fullName evidence="2">Peptidase S1 domain-containing protein</fullName>
    </recommendedName>
</protein>
<reference evidence="3" key="1">
    <citation type="journal article" date="2020" name="Cell">
        <title>Large-Scale Comparative Analyses of Tick Genomes Elucidate Their Genetic Diversity and Vector Capacities.</title>
        <authorList>
            <consortium name="Tick Genome and Microbiome Consortium (TIGMIC)"/>
            <person name="Jia N."/>
            <person name="Wang J."/>
            <person name="Shi W."/>
            <person name="Du L."/>
            <person name="Sun Y."/>
            <person name="Zhan W."/>
            <person name="Jiang J.F."/>
            <person name="Wang Q."/>
            <person name="Zhang B."/>
            <person name="Ji P."/>
            <person name="Bell-Sakyi L."/>
            <person name="Cui X.M."/>
            <person name="Yuan T.T."/>
            <person name="Jiang B.G."/>
            <person name="Yang W.F."/>
            <person name="Lam T.T."/>
            <person name="Chang Q.C."/>
            <person name="Ding S.J."/>
            <person name="Wang X.J."/>
            <person name="Zhu J.G."/>
            <person name="Ruan X.D."/>
            <person name="Zhao L."/>
            <person name="Wei J.T."/>
            <person name="Ye R.Z."/>
            <person name="Que T.C."/>
            <person name="Du C.H."/>
            <person name="Zhou Y.H."/>
            <person name="Cheng J.X."/>
            <person name="Dai P.F."/>
            <person name="Guo W.B."/>
            <person name="Han X.H."/>
            <person name="Huang E.J."/>
            <person name="Li L.F."/>
            <person name="Wei W."/>
            <person name="Gao Y.C."/>
            <person name="Liu J.Z."/>
            <person name="Shao H.Z."/>
            <person name="Wang X."/>
            <person name="Wang C.C."/>
            <person name="Yang T.C."/>
            <person name="Huo Q.B."/>
            <person name="Li W."/>
            <person name="Chen H.Y."/>
            <person name="Chen S.E."/>
            <person name="Zhou L.G."/>
            <person name="Ni X.B."/>
            <person name="Tian J.H."/>
            <person name="Sheng Y."/>
            <person name="Liu T."/>
            <person name="Pan Y.S."/>
            <person name="Xia L.Y."/>
            <person name="Li J."/>
            <person name="Zhao F."/>
            <person name="Cao W.C."/>
        </authorList>
    </citation>
    <scope>NUCLEOTIDE SEQUENCE</scope>
    <source>
        <strain evidence="3">Rmic-2018</strain>
    </source>
</reference>
<dbReference type="VEuPathDB" id="VectorBase:LOC119166787"/>
<dbReference type="InterPro" id="IPR009003">
    <property type="entry name" value="Peptidase_S1_PA"/>
</dbReference>